<dbReference type="InterPro" id="IPR008590">
    <property type="entry name" value="TMEM_230/134"/>
</dbReference>
<comment type="subcellular location">
    <subcellularLocation>
        <location evidence="1">Membrane</location>
        <topology evidence="1">Multi-pass membrane protein</topology>
    </subcellularLocation>
</comment>
<evidence type="ECO:0000256" key="5">
    <source>
        <dbReference type="ARBA" id="ARBA00023136"/>
    </source>
</evidence>
<evidence type="ECO:0000256" key="1">
    <source>
        <dbReference type="ARBA" id="ARBA00004141"/>
    </source>
</evidence>
<evidence type="ECO:0000256" key="4">
    <source>
        <dbReference type="ARBA" id="ARBA00022989"/>
    </source>
</evidence>
<keyword evidence="5 6" id="KW-0472">Membrane</keyword>
<dbReference type="Proteomes" id="UP000887540">
    <property type="component" value="Unplaced"/>
</dbReference>
<comment type="similarity">
    <text evidence="2">Belongs to the TMEM134/TMEM230 family.</text>
</comment>
<dbReference type="AlphaFoldDB" id="A0A914EID1"/>
<dbReference type="Pfam" id="PF05915">
    <property type="entry name" value="TMEM_230_134"/>
    <property type="match status" value="1"/>
</dbReference>
<keyword evidence="4 6" id="KW-1133">Transmembrane helix</keyword>
<accession>A0A914EID1</accession>
<proteinExistence type="inferred from homology"/>
<evidence type="ECO:0000256" key="3">
    <source>
        <dbReference type="ARBA" id="ARBA00022692"/>
    </source>
</evidence>
<protein>
    <submittedName>
        <fullName evidence="8">Transmembrane protein 134</fullName>
    </submittedName>
</protein>
<sequence length="151" mass="16779">MSVFVSHQRNSSGVQQLITDEDGGQLYSETIDPATDRSMRYSALSECSSYYGVPGAPNENNSRFLCKHPVLRANMRVVVGSTLLTIVGAAIFCFGLFVMLIPNDMDVHGWIFLVVGGLFFTPGIYHVIYIICFLCGRPGYNLENLPTFSRR</sequence>
<dbReference type="InterPro" id="IPR039714">
    <property type="entry name" value="TMEM134"/>
</dbReference>
<dbReference type="GO" id="GO:0016020">
    <property type="term" value="C:membrane"/>
    <property type="evidence" value="ECO:0007669"/>
    <property type="project" value="UniProtKB-SubCell"/>
</dbReference>
<keyword evidence="3 6" id="KW-0812">Transmembrane</keyword>
<evidence type="ECO:0000256" key="6">
    <source>
        <dbReference type="SAM" id="Phobius"/>
    </source>
</evidence>
<dbReference type="WBParaSite" id="ACRNAN_scaffold8531.g29071.t1">
    <property type="protein sequence ID" value="ACRNAN_scaffold8531.g29071.t1"/>
    <property type="gene ID" value="ACRNAN_scaffold8531.g29071"/>
</dbReference>
<evidence type="ECO:0000313" key="7">
    <source>
        <dbReference type="Proteomes" id="UP000887540"/>
    </source>
</evidence>
<evidence type="ECO:0000256" key="2">
    <source>
        <dbReference type="ARBA" id="ARBA00007743"/>
    </source>
</evidence>
<name>A0A914EID1_9BILA</name>
<dbReference type="PANTHER" id="PTHR13558:SF1">
    <property type="entry name" value="TRANSMEMBRANE PROTEIN 134"/>
    <property type="match status" value="1"/>
</dbReference>
<feature type="transmembrane region" description="Helical" evidence="6">
    <location>
        <begin position="77"/>
        <end position="101"/>
    </location>
</feature>
<organism evidence="7 8">
    <name type="scientific">Acrobeloides nanus</name>
    <dbReference type="NCBI Taxonomy" id="290746"/>
    <lineage>
        <taxon>Eukaryota</taxon>
        <taxon>Metazoa</taxon>
        <taxon>Ecdysozoa</taxon>
        <taxon>Nematoda</taxon>
        <taxon>Chromadorea</taxon>
        <taxon>Rhabditida</taxon>
        <taxon>Tylenchina</taxon>
        <taxon>Cephalobomorpha</taxon>
        <taxon>Cephaloboidea</taxon>
        <taxon>Cephalobidae</taxon>
        <taxon>Acrobeloides</taxon>
    </lineage>
</organism>
<keyword evidence="7" id="KW-1185">Reference proteome</keyword>
<dbReference type="PANTHER" id="PTHR13558">
    <property type="entry name" value="TRANSMEMBRANE PROTEIN 134"/>
    <property type="match status" value="1"/>
</dbReference>
<feature type="transmembrane region" description="Helical" evidence="6">
    <location>
        <begin position="107"/>
        <end position="135"/>
    </location>
</feature>
<evidence type="ECO:0000313" key="8">
    <source>
        <dbReference type="WBParaSite" id="ACRNAN_scaffold8531.g29071.t1"/>
    </source>
</evidence>
<reference evidence="8" key="1">
    <citation type="submission" date="2022-11" db="UniProtKB">
        <authorList>
            <consortium name="WormBaseParasite"/>
        </authorList>
    </citation>
    <scope>IDENTIFICATION</scope>
</reference>